<dbReference type="SUPFAM" id="SSF48657">
    <property type="entry name" value="FinO-like"/>
    <property type="match status" value="1"/>
</dbReference>
<dbReference type="GO" id="GO:0010608">
    <property type="term" value="P:post-transcriptional regulation of gene expression"/>
    <property type="evidence" value="ECO:0007669"/>
    <property type="project" value="InterPro"/>
</dbReference>
<keyword evidence="7" id="KW-1185">Reference proteome</keyword>
<dbReference type="Proteomes" id="UP000529637">
    <property type="component" value="Unassembled WGS sequence"/>
</dbReference>
<dbReference type="AlphaFoldDB" id="A0A7Y6TVA8"/>
<dbReference type="SMART" id="SM00945">
    <property type="entry name" value="ProQ"/>
    <property type="match status" value="1"/>
</dbReference>
<keyword evidence="2" id="KW-0694">RNA-binding</keyword>
<dbReference type="GO" id="GO:0005829">
    <property type="term" value="C:cytosol"/>
    <property type="evidence" value="ECO:0007669"/>
    <property type="project" value="TreeGrafter"/>
</dbReference>
<evidence type="ECO:0000259" key="5">
    <source>
        <dbReference type="SMART" id="SM00945"/>
    </source>
</evidence>
<evidence type="ECO:0000256" key="2">
    <source>
        <dbReference type="ARBA" id="ARBA00022884"/>
    </source>
</evidence>
<feature type="compositionally biased region" description="Low complexity" evidence="4">
    <location>
        <begin position="56"/>
        <end position="107"/>
    </location>
</feature>
<evidence type="ECO:0000256" key="1">
    <source>
        <dbReference type="ARBA" id="ARBA00022490"/>
    </source>
</evidence>
<feature type="compositionally biased region" description="Low complexity" evidence="4">
    <location>
        <begin position="272"/>
        <end position="292"/>
    </location>
</feature>
<dbReference type="GO" id="GO:0034057">
    <property type="term" value="F:RNA strand-exchange activity"/>
    <property type="evidence" value="ECO:0007669"/>
    <property type="project" value="InterPro"/>
</dbReference>
<evidence type="ECO:0000256" key="3">
    <source>
        <dbReference type="ARBA" id="ARBA00023186"/>
    </source>
</evidence>
<evidence type="ECO:0000256" key="4">
    <source>
        <dbReference type="SAM" id="MobiDB-lite"/>
    </source>
</evidence>
<comment type="caution">
    <text evidence="6">The sequence shown here is derived from an EMBL/GenBank/DDBJ whole genome shotgun (WGS) entry which is preliminary data.</text>
</comment>
<accession>A0A7Y6TVA8</accession>
<sequence length="308" mass="31896">MAPDFPEAPVPSSGAPAAPSEADGAARSAPDVAASGSVDAPATAPDAPQGARDEGVATPTGGAGAPGVDAAQAASSASASSAAEAGGEAAATPSAGSATRASDAAAAGPVTKAQEPASRGASEPADAGPRLRALFPKLFGNPPKPLKLRIQQDIQQQAPGQFSKQALTAFLRRYTGGHGYLVALANGKTRFGLDGEPAGEVTAEHRQAAIDELGRRRANRQARIELDEQQRRNRATLLRDFETTTLTPANFCALKGIAPEELDGLLQRARQEAAQRAQAVRTEPGARRMPSPGERRRRPPRRQETRWT</sequence>
<dbReference type="InterPro" id="IPR016103">
    <property type="entry name" value="ProQ/FinO"/>
</dbReference>
<reference evidence="6 7" key="1">
    <citation type="submission" date="2020-06" db="EMBL/GenBank/DDBJ databases">
        <title>Schlegella sp. ID0723 isolated from air conditioner.</title>
        <authorList>
            <person name="Kim D.Y."/>
            <person name="Kim D.-U."/>
        </authorList>
    </citation>
    <scope>NUCLEOTIDE SEQUENCE [LARGE SCALE GENOMIC DNA]</scope>
    <source>
        <strain evidence="6 7">ID0723</strain>
    </source>
</reference>
<protein>
    <recommendedName>
        <fullName evidence="5">ProQ/FinO domain-containing protein</fullName>
    </recommendedName>
</protein>
<dbReference type="EMBL" id="JABWMJ010000001">
    <property type="protein sequence ID" value="NUZ04803.1"/>
    <property type="molecule type" value="Genomic_DNA"/>
</dbReference>
<dbReference type="GO" id="GO:0033592">
    <property type="term" value="F:RNA strand annealing activity"/>
    <property type="evidence" value="ECO:0007669"/>
    <property type="project" value="InterPro"/>
</dbReference>
<proteinExistence type="predicted"/>
<keyword evidence="3" id="KW-0143">Chaperone</keyword>
<dbReference type="PANTHER" id="PTHR38106">
    <property type="entry name" value="RNA CHAPERONE PROQ"/>
    <property type="match status" value="1"/>
</dbReference>
<dbReference type="InterPro" id="IPR023529">
    <property type="entry name" value="ProQ"/>
</dbReference>
<feature type="region of interest" description="Disordered" evidence="4">
    <location>
        <begin position="269"/>
        <end position="308"/>
    </location>
</feature>
<evidence type="ECO:0000313" key="7">
    <source>
        <dbReference type="Proteomes" id="UP000529637"/>
    </source>
</evidence>
<gene>
    <name evidence="6" type="ORF">HQN59_03420</name>
</gene>
<name>A0A7Y6TVA8_9BURK</name>
<evidence type="ECO:0000313" key="6">
    <source>
        <dbReference type="EMBL" id="NUZ04803.1"/>
    </source>
</evidence>
<dbReference type="RefSeq" id="WP_176066035.1">
    <property type="nucleotide sequence ID" value="NZ_JABWMJ010000001.1"/>
</dbReference>
<feature type="compositionally biased region" description="Low complexity" evidence="4">
    <location>
        <begin position="10"/>
        <end position="29"/>
    </location>
</feature>
<organism evidence="6 7">
    <name type="scientific">Piscinibacter koreensis</name>
    <dbReference type="NCBI Taxonomy" id="2742824"/>
    <lineage>
        <taxon>Bacteria</taxon>
        <taxon>Pseudomonadati</taxon>
        <taxon>Pseudomonadota</taxon>
        <taxon>Betaproteobacteria</taxon>
        <taxon>Burkholderiales</taxon>
        <taxon>Sphaerotilaceae</taxon>
        <taxon>Piscinibacter</taxon>
    </lineage>
</organism>
<dbReference type="Gene3D" id="1.10.1710.10">
    <property type="entry name" value="ProQ/FinO domain"/>
    <property type="match status" value="1"/>
</dbReference>
<dbReference type="Pfam" id="PF04352">
    <property type="entry name" value="ProQ"/>
    <property type="match status" value="1"/>
</dbReference>
<keyword evidence="1" id="KW-0963">Cytoplasm</keyword>
<feature type="region of interest" description="Disordered" evidence="4">
    <location>
        <begin position="1"/>
        <end position="128"/>
    </location>
</feature>
<dbReference type="InterPro" id="IPR036442">
    <property type="entry name" value="ProQ/FinO_sf"/>
</dbReference>
<dbReference type="PANTHER" id="PTHR38106:SF1">
    <property type="entry name" value="RNA CHAPERONE PROQ"/>
    <property type="match status" value="1"/>
</dbReference>
<feature type="domain" description="ProQ/FinO" evidence="5">
    <location>
        <begin position="122"/>
        <end position="229"/>
    </location>
</feature>